<dbReference type="InterPro" id="IPR035992">
    <property type="entry name" value="Ricin_B-like_lectins"/>
</dbReference>
<evidence type="ECO:0000313" key="2">
    <source>
        <dbReference type="EMBL" id="KAF9467501.1"/>
    </source>
</evidence>
<reference evidence="2" key="1">
    <citation type="submission" date="2020-11" db="EMBL/GenBank/DDBJ databases">
        <authorList>
            <consortium name="DOE Joint Genome Institute"/>
            <person name="Ahrendt S."/>
            <person name="Riley R."/>
            <person name="Andreopoulos W."/>
            <person name="Labutti K."/>
            <person name="Pangilinan J."/>
            <person name="Ruiz-Duenas F.J."/>
            <person name="Barrasa J.M."/>
            <person name="Sanchez-Garcia M."/>
            <person name="Camarero S."/>
            <person name="Miyauchi S."/>
            <person name="Serrano A."/>
            <person name="Linde D."/>
            <person name="Babiker R."/>
            <person name="Drula E."/>
            <person name="Ayuso-Fernandez I."/>
            <person name="Pacheco R."/>
            <person name="Padilla G."/>
            <person name="Ferreira P."/>
            <person name="Barriuso J."/>
            <person name="Kellner H."/>
            <person name="Castanera R."/>
            <person name="Alfaro M."/>
            <person name="Ramirez L."/>
            <person name="Pisabarro A.G."/>
            <person name="Kuo A."/>
            <person name="Tritt A."/>
            <person name="Lipzen A."/>
            <person name="He G."/>
            <person name="Yan M."/>
            <person name="Ng V."/>
            <person name="Cullen D."/>
            <person name="Martin F."/>
            <person name="Rosso M.-N."/>
            <person name="Henrissat B."/>
            <person name="Hibbett D."/>
            <person name="Martinez A.T."/>
            <person name="Grigoriev I.V."/>
        </authorList>
    </citation>
    <scope>NUCLEOTIDE SEQUENCE</scope>
    <source>
        <strain evidence="2">CBS 247.69</strain>
    </source>
</reference>
<proteinExistence type="predicted"/>
<gene>
    <name evidence="2" type="ORF">BDZ94DRAFT_1248259</name>
</gene>
<protein>
    <submittedName>
        <fullName evidence="2">Ricin B lectin domain-containing protein</fullName>
    </submittedName>
</protein>
<dbReference type="AlphaFoldDB" id="A0A9P5YFB0"/>
<dbReference type="OrthoDB" id="2131701at2759"/>
<keyword evidence="3" id="KW-1185">Reference proteome</keyword>
<organism evidence="2 3">
    <name type="scientific">Collybia nuda</name>
    <dbReference type="NCBI Taxonomy" id="64659"/>
    <lineage>
        <taxon>Eukaryota</taxon>
        <taxon>Fungi</taxon>
        <taxon>Dikarya</taxon>
        <taxon>Basidiomycota</taxon>
        <taxon>Agaricomycotina</taxon>
        <taxon>Agaricomycetes</taxon>
        <taxon>Agaricomycetidae</taxon>
        <taxon>Agaricales</taxon>
        <taxon>Tricholomatineae</taxon>
        <taxon>Clitocybaceae</taxon>
        <taxon>Collybia</taxon>
    </lineage>
</organism>
<feature type="region of interest" description="Disordered" evidence="1">
    <location>
        <begin position="1"/>
        <end position="31"/>
    </location>
</feature>
<feature type="compositionally biased region" description="Polar residues" evidence="1">
    <location>
        <begin position="22"/>
        <end position="31"/>
    </location>
</feature>
<sequence>MHTSTSTSGTKIHVTDHGAGAQNVTNSPATSTVETIVDSSDWSGVGGSGNLTITTVTTSIMRLATRYSTKPEDGKMYKIINVKAKSVIDLNGTDNISIIGHADHGGTNQKWLLEHTGGHWTLRSAWDARYIGIDARPEEGACLIAVDRPFEWDIWPDERNKSAYRIFVPNAPAPGINFDLSQEYGNPDSGIPIILWKKDEAELGQVWMFEEV</sequence>
<dbReference type="Gene3D" id="2.80.10.50">
    <property type="match status" value="1"/>
</dbReference>
<evidence type="ECO:0000313" key="3">
    <source>
        <dbReference type="Proteomes" id="UP000807353"/>
    </source>
</evidence>
<feature type="compositionally biased region" description="Polar residues" evidence="1">
    <location>
        <begin position="1"/>
        <end position="10"/>
    </location>
</feature>
<dbReference type="CDD" id="cd23422">
    <property type="entry name" value="beta-trefoil_Ricin_MPL_CNL"/>
    <property type="match status" value="1"/>
</dbReference>
<accession>A0A9P5YFB0</accession>
<dbReference type="SUPFAM" id="SSF50370">
    <property type="entry name" value="Ricin B-like lectins"/>
    <property type="match status" value="1"/>
</dbReference>
<name>A0A9P5YFB0_9AGAR</name>
<comment type="caution">
    <text evidence="2">The sequence shown here is derived from an EMBL/GenBank/DDBJ whole genome shotgun (WGS) entry which is preliminary data.</text>
</comment>
<dbReference type="Proteomes" id="UP000807353">
    <property type="component" value="Unassembled WGS sequence"/>
</dbReference>
<evidence type="ECO:0000256" key="1">
    <source>
        <dbReference type="SAM" id="MobiDB-lite"/>
    </source>
</evidence>
<dbReference type="EMBL" id="MU150236">
    <property type="protein sequence ID" value="KAF9467501.1"/>
    <property type="molecule type" value="Genomic_DNA"/>
</dbReference>